<proteinExistence type="predicted"/>
<reference evidence="2" key="1">
    <citation type="journal article" date="2022" name="Mol. Ecol. Resour.">
        <title>The genomes of chicory, endive, great burdock and yacon provide insights into Asteraceae palaeo-polyploidization history and plant inulin production.</title>
        <authorList>
            <person name="Fan W."/>
            <person name="Wang S."/>
            <person name="Wang H."/>
            <person name="Wang A."/>
            <person name="Jiang F."/>
            <person name="Liu H."/>
            <person name="Zhao H."/>
            <person name="Xu D."/>
            <person name="Zhang Y."/>
        </authorList>
    </citation>
    <scope>NUCLEOTIDE SEQUENCE [LARGE SCALE GENOMIC DNA]</scope>
    <source>
        <strain evidence="2">cv. Niubang</strain>
    </source>
</reference>
<accession>A0ACB9B370</accession>
<evidence type="ECO:0000313" key="2">
    <source>
        <dbReference type="Proteomes" id="UP001055879"/>
    </source>
</evidence>
<organism evidence="1 2">
    <name type="scientific">Arctium lappa</name>
    <name type="common">Greater burdock</name>
    <name type="synonym">Lappa major</name>
    <dbReference type="NCBI Taxonomy" id="4217"/>
    <lineage>
        <taxon>Eukaryota</taxon>
        <taxon>Viridiplantae</taxon>
        <taxon>Streptophyta</taxon>
        <taxon>Embryophyta</taxon>
        <taxon>Tracheophyta</taxon>
        <taxon>Spermatophyta</taxon>
        <taxon>Magnoliopsida</taxon>
        <taxon>eudicotyledons</taxon>
        <taxon>Gunneridae</taxon>
        <taxon>Pentapetalae</taxon>
        <taxon>asterids</taxon>
        <taxon>campanulids</taxon>
        <taxon>Asterales</taxon>
        <taxon>Asteraceae</taxon>
        <taxon>Carduoideae</taxon>
        <taxon>Cardueae</taxon>
        <taxon>Arctiinae</taxon>
        <taxon>Arctium</taxon>
    </lineage>
</organism>
<dbReference type="Proteomes" id="UP001055879">
    <property type="component" value="Linkage Group LG07"/>
</dbReference>
<keyword evidence="2" id="KW-1185">Reference proteome</keyword>
<comment type="caution">
    <text evidence="1">The sequence shown here is derived from an EMBL/GenBank/DDBJ whole genome shotgun (WGS) entry which is preliminary data.</text>
</comment>
<protein>
    <submittedName>
        <fullName evidence="1">Uncharacterized protein</fullName>
    </submittedName>
</protein>
<name>A0ACB9B370_ARCLA</name>
<dbReference type="EMBL" id="CM042053">
    <property type="protein sequence ID" value="KAI3715135.1"/>
    <property type="molecule type" value="Genomic_DNA"/>
</dbReference>
<reference evidence="1 2" key="2">
    <citation type="journal article" date="2022" name="Mol. Ecol. Resour.">
        <title>The genomes of chicory, endive, great burdock and yacon provide insights into Asteraceae paleo-polyploidization history and plant inulin production.</title>
        <authorList>
            <person name="Fan W."/>
            <person name="Wang S."/>
            <person name="Wang H."/>
            <person name="Wang A."/>
            <person name="Jiang F."/>
            <person name="Liu H."/>
            <person name="Zhao H."/>
            <person name="Xu D."/>
            <person name="Zhang Y."/>
        </authorList>
    </citation>
    <scope>NUCLEOTIDE SEQUENCE [LARGE SCALE GENOMIC DNA]</scope>
    <source>
        <strain evidence="2">cv. Niubang</strain>
    </source>
</reference>
<gene>
    <name evidence="1" type="ORF">L6452_22104</name>
</gene>
<sequence length="997" mass="114660">MANSSISAMYTAGSLTKPPTLLRDEYPQWKIRMVNFLEGMDRDLFRSVNIGPHIPMVLVPRVPATVDTAEIPAYYEKKTTNFSDEENNMMDNDSKAVRLLIMAIPNDIFQELDSCKTAKEIWDQLLNQLEGGLQTQKNRRNLCINEYHDFHALPEEKLHQTYSRFNILINKCRKFGVIRTKEENNVLFLKSLNEEWSQLSMSIQANQDLESWTLTDIYGTLVAHEKEVMKQKSKTSLGGPLALVSKQTSKENNCEESQKCLETKRRSKTVLIAEETHTDSDSDEDISAFAKSFALITHQFNKKFGKKKPETSTATLPPNQNDGRCFRCGKSGHFSANCRGKLVKDQDYYKNKYKYNVKERVLVAQMEDWLSDSTSDGEEEPTNLCGMAFSDGNQTDEASEDNSEKVNSLYTSDSDPEIDAFKLINELQDLKQKFVEEKEKREQVTKELIFYKREKNLLESEKKEIFLEKTKLEETNKQKEKSFSEEIKDIEKVLKGKEEEVKKSEYERLNSIALTKFFQKEREILHQSLDRQNLRIKSYVNAQSVFDKIKTQMDSQGLGFNELNSFNGLEKTSLSSTFCIGKVQSSEDPSLNNFKRMKTSEGSKARVLNFKNTKYSEVKDITESVLQIKEETSEVHFTKPQSYDSKEVFRFDAFISSESETFEPSTSDTSTSENESQSSLNPNAPLYSPMSDENIRTTFKDDVQKIWEENVMEDLKRKESMKRIIKVSRSKEIKKPIEVDISIKSKRDFLDSDSESDLEIDEQIFCKPGNIIHKKIETVGSGILNVPILVLKTKTRIPISPDFANMCLQAKTSLELEKELQEKAKNKTNTSGSYTYKTIKFSPEQKGKWTKINHIDLVCAISSKEKKMFLNKKKQLEKKTVYQAKRKEVVRDKCNIPSASYKRSQNVTNAFNKKKNFAPTSSCSINCNCIYLLMKLKNHFKGSHCLLNKSLKNISETKSQKKTRKGKTSKDEMPKSHTIPPKSNTKGPIMRWVPKKQ</sequence>
<evidence type="ECO:0000313" key="1">
    <source>
        <dbReference type="EMBL" id="KAI3715135.1"/>
    </source>
</evidence>